<dbReference type="EMBL" id="LT558133">
    <property type="protein sequence ID" value="SAM85299.1"/>
    <property type="molecule type" value="Genomic_DNA"/>
</dbReference>
<evidence type="ECO:0008006" key="3">
    <source>
        <dbReference type="Google" id="ProtNLM"/>
    </source>
</evidence>
<reference evidence="2" key="1">
    <citation type="submission" date="2016-04" db="EMBL/GenBank/DDBJ databases">
        <authorList>
            <person name="Guldener U."/>
            <person name="Guldener U."/>
        </authorList>
    </citation>
    <scope>NUCLEOTIDE SEQUENCE [LARGE SCALE GENOMIC DNA]</scope>
    <source>
        <strain evidence="2">UB2112</strain>
    </source>
</reference>
<dbReference type="PANTHER" id="PTHR11439:SF483">
    <property type="entry name" value="PEPTIDE SYNTHASE GLIP-LIKE, PUTATIVE (AFU_ORTHOLOGUE AFUA_3G12920)-RELATED"/>
    <property type="match status" value="1"/>
</dbReference>
<organism evidence="1 2">
    <name type="scientific">Ustilago bromivora</name>
    <dbReference type="NCBI Taxonomy" id="307758"/>
    <lineage>
        <taxon>Eukaryota</taxon>
        <taxon>Fungi</taxon>
        <taxon>Dikarya</taxon>
        <taxon>Basidiomycota</taxon>
        <taxon>Ustilaginomycotina</taxon>
        <taxon>Ustilaginomycetes</taxon>
        <taxon>Ustilaginales</taxon>
        <taxon>Ustilaginaceae</taxon>
        <taxon>Ustilago</taxon>
    </lineage>
</organism>
<dbReference type="OrthoDB" id="3344688at2759"/>
<sequence length="223" mass="25011">MTHTPLKPPPNLETNGELKARCPILIGKLLWILNTVRLDISFAVNSLAHHMSKPTEEAMQAALQLVKYLNQTQDEVLRLGSGNEDKLAIVTYTDLNWASDLNTDRWSTSGSIIKVFGSMVTWNSHDQKCVSDSAVEAEYVAGSAATCEALFHWHLLHGLSFGDHVPLILTDNTGCIQVTKDQALHSRLKHIDTKYHLFCNHIMEGDITMRYVKTEHNDADYLT</sequence>
<proteinExistence type="predicted"/>
<dbReference type="CDD" id="cd09272">
    <property type="entry name" value="RNase_HI_RT_Ty1"/>
    <property type="match status" value="1"/>
</dbReference>
<dbReference type="PANTHER" id="PTHR11439">
    <property type="entry name" value="GAG-POL-RELATED RETROTRANSPOSON"/>
    <property type="match status" value="1"/>
</dbReference>
<evidence type="ECO:0000313" key="2">
    <source>
        <dbReference type="Proteomes" id="UP000179920"/>
    </source>
</evidence>
<accession>A0A1K0GBA1</accession>
<dbReference type="AlphaFoldDB" id="A0A1K0GBA1"/>
<dbReference type="Proteomes" id="UP000179920">
    <property type="component" value="Chromosome XVII"/>
</dbReference>
<name>A0A1K0GBA1_9BASI</name>
<gene>
    <name evidence="1" type="ORF">UBRO_20892</name>
</gene>
<protein>
    <recommendedName>
        <fullName evidence="3">Reverse transcriptase Ty1/copia-type domain-containing protein</fullName>
    </recommendedName>
</protein>
<evidence type="ECO:0000313" key="1">
    <source>
        <dbReference type="EMBL" id="SAM85299.1"/>
    </source>
</evidence>